<feature type="chain" id="PRO_5021419028" evidence="1">
    <location>
        <begin position="31"/>
        <end position="319"/>
    </location>
</feature>
<dbReference type="Proteomes" id="UP000319148">
    <property type="component" value="Unassembled WGS sequence"/>
</dbReference>
<dbReference type="Gene3D" id="2.40.160.90">
    <property type="match status" value="1"/>
</dbReference>
<keyword evidence="1" id="KW-0732">Signal</keyword>
<evidence type="ECO:0000256" key="1">
    <source>
        <dbReference type="SAM" id="SignalP"/>
    </source>
</evidence>
<accession>A0A501PAW0</accession>
<feature type="signal peptide" evidence="1">
    <location>
        <begin position="1"/>
        <end position="30"/>
    </location>
</feature>
<organism evidence="3 4">
    <name type="scientific">Emcibacter nanhaiensis</name>
    <dbReference type="NCBI Taxonomy" id="1505037"/>
    <lineage>
        <taxon>Bacteria</taxon>
        <taxon>Pseudomonadati</taxon>
        <taxon>Pseudomonadota</taxon>
        <taxon>Alphaproteobacteria</taxon>
        <taxon>Emcibacterales</taxon>
        <taxon>Emcibacteraceae</taxon>
        <taxon>Emcibacter</taxon>
    </lineage>
</organism>
<dbReference type="InterPro" id="IPR011250">
    <property type="entry name" value="OMP/PagP_B-barrel"/>
</dbReference>
<sequence>MTRKLSKNLMFTVAGTLLLASCGGGGGSTAAPTAPITPTSNDSLDDIQVSEDFNSFSSIVLVKVEGATETIDASNHTESANAVVGVNTDGSFDVTISNQGDDGDVNLDFDTTGTTRTVGSEQTIFTQDDSNTLTVLRVGVDIDVPFTTTNETINLSYVSFGQWSKTDGVVSTNGFNTARGYTVFGVTTDNVPTTGTATYRGYVDGFLYQATAVAGDPDVYAVRGSLTATADFGNNTITTDFQDMALSQGSGFTDWVDFSYEGTIANGMFTGDADAATQGAGYEGTVNGAFYGPNAVEIGGTWELYGNGQEAAGAFVGEQ</sequence>
<evidence type="ECO:0000259" key="2">
    <source>
        <dbReference type="Pfam" id="PF01298"/>
    </source>
</evidence>
<gene>
    <name evidence="3" type="ORF">FIV46_15555</name>
</gene>
<keyword evidence="4" id="KW-1185">Reference proteome</keyword>
<dbReference type="AlphaFoldDB" id="A0A501PAW0"/>
<reference evidence="4" key="1">
    <citation type="submission" date="2019-06" db="EMBL/GenBank/DDBJ databases">
        <title>The complete genome of Emcibacter congregatus ZYLT.</title>
        <authorList>
            <person name="Zhao Z."/>
        </authorList>
    </citation>
    <scope>NUCLEOTIDE SEQUENCE [LARGE SCALE GENOMIC DNA]</scope>
    <source>
        <strain evidence="4">MCCC 1A06723</strain>
    </source>
</reference>
<comment type="caution">
    <text evidence="3">The sequence shown here is derived from an EMBL/GenBank/DDBJ whole genome shotgun (WGS) entry which is preliminary data.</text>
</comment>
<evidence type="ECO:0000313" key="4">
    <source>
        <dbReference type="Proteomes" id="UP000319148"/>
    </source>
</evidence>
<dbReference type="InterPro" id="IPR001677">
    <property type="entry name" value="TbpB_B_D"/>
</dbReference>
<dbReference type="RefSeq" id="WP_219846158.1">
    <property type="nucleotide sequence ID" value="NZ_JBHSYP010000005.1"/>
</dbReference>
<dbReference type="Pfam" id="PF01298">
    <property type="entry name" value="TbpB_B_D"/>
    <property type="match status" value="1"/>
</dbReference>
<evidence type="ECO:0000313" key="3">
    <source>
        <dbReference type="EMBL" id="TPD57529.1"/>
    </source>
</evidence>
<protein>
    <submittedName>
        <fullName evidence="3">Transferrin-binding protein-like solute binding protein</fullName>
    </submittedName>
</protein>
<dbReference type="EMBL" id="VFIY01000018">
    <property type="protein sequence ID" value="TPD57529.1"/>
    <property type="molecule type" value="Genomic_DNA"/>
</dbReference>
<dbReference type="SUPFAM" id="SSF56925">
    <property type="entry name" value="OMPA-like"/>
    <property type="match status" value="1"/>
</dbReference>
<dbReference type="PROSITE" id="PS51257">
    <property type="entry name" value="PROKAR_LIPOPROTEIN"/>
    <property type="match status" value="1"/>
</dbReference>
<name>A0A501PAW0_9PROT</name>
<feature type="domain" description="Transferrin-binding protein B C-lobe/N-lobe beta-barrel" evidence="2">
    <location>
        <begin position="191"/>
        <end position="318"/>
    </location>
</feature>
<proteinExistence type="predicted"/>